<dbReference type="PANTHER" id="PTHR30570:SF1">
    <property type="entry name" value="PHOSPHATE-BINDING PROTEIN PSTS"/>
    <property type="match status" value="1"/>
</dbReference>
<protein>
    <recommendedName>
        <fullName evidence="2">PBP domain-containing protein</fullName>
    </recommendedName>
</protein>
<sequence>MNQRNFVLGLLLTVPLVTHAGVINYEGSSTIGKFLEDASKVYAISSFKINTIPESAGGEQCAVRNTCDLGGVARAVEQRFLDNGVVATLIAKDAIAALVNADNPVKSLTKAQLKGIFTGQIKNWSEVGGENLPIKPYVVKETSATYSVFAKSILDNSSYQSVEVVTPDGRMAPVVARERGAIGQISFSFLLDAKGVKPLEIDGQIATVENPNYPISRPLYFTTKGEAQGEVKAFLEWTLSDDGQKVIKQRFVGIR</sequence>
<dbReference type="InterPro" id="IPR050811">
    <property type="entry name" value="Phosphate_ABC_transporter"/>
</dbReference>
<dbReference type="CDD" id="cd13566">
    <property type="entry name" value="PBP2_phosphate"/>
    <property type="match status" value="1"/>
</dbReference>
<dbReference type="STRING" id="288004.AL038_06565"/>
<dbReference type="RefSeq" id="WP_062150730.1">
    <property type="nucleotide sequence ID" value="NZ_CP012373.2"/>
</dbReference>
<dbReference type="OrthoDB" id="9790048at2"/>
<dbReference type="EMBL" id="CP018889">
    <property type="protein sequence ID" value="AUI70358.1"/>
    <property type="molecule type" value="Genomic_DNA"/>
</dbReference>
<dbReference type="PANTHER" id="PTHR30570">
    <property type="entry name" value="PERIPLASMIC PHOSPHATE BINDING COMPONENT OF PHOSPHATE ABC TRANSPORTER"/>
    <property type="match status" value="1"/>
</dbReference>
<evidence type="ECO:0000256" key="1">
    <source>
        <dbReference type="ARBA" id="ARBA00022729"/>
    </source>
</evidence>
<accession>A0A2N9YIK4</accession>
<evidence type="ECO:0000313" key="4">
    <source>
        <dbReference type="Proteomes" id="UP000234271"/>
    </source>
</evidence>
<dbReference type="Pfam" id="PF12849">
    <property type="entry name" value="PBP_like_2"/>
    <property type="match status" value="1"/>
</dbReference>
<dbReference type="InterPro" id="IPR024370">
    <property type="entry name" value="PBP_domain"/>
</dbReference>
<keyword evidence="1" id="KW-0732">Signal</keyword>
<dbReference type="SUPFAM" id="SSF53850">
    <property type="entry name" value="Periplasmic binding protein-like II"/>
    <property type="match status" value="1"/>
</dbReference>
<keyword evidence="4" id="KW-1185">Reference proteome</keyword>
<dbReference type="Gene3D" id="3.40.190.10">
    <property type="entry name" value="Periplasmic binding protein-like II"/>
    <property type="match status" value="2"/>
</dbReference>
<gene>
    <name evidence="3" type="ORF">BLE401_17740</name>
</gene>
<dbReference type="Proteomes" id="UP000234271">
    <property type="component" value="Chromosome"/>
</dbReference>
<dbReference type="KEGG" id="blep:AL038_06565"/>
<feature type="domain" description="PBP" evidence="2">
    <location>
        <begin position="23"/>
        <end position="241"/>
    </location>
</feature>
<reference evidence="4" key="1">
    <citation type="submission" date="2016-12" db="EMBL/GenBank/DDBJ databases">
        <title>Complete Genome Sequence of Beggiatoa leptomitiformis D-401.</title>
        <authorList>
            <person name="Fomenkov A."/>
            <person name="Vincze T."/>
            <person name="Grabovich M."/>
            <person name="Anton B.P."/>
            <person name="Dubinina G."/>
            <person name="Orlova M."/>
            <person name="Belousova E."/>
            <person name="Roberts R.J."/>
        </authorList>
    </citation>
    <scope>NUCLEOTIDE SEQUENCE [LARGE SCALE GENOMIC DNA]</scope>
    <source>
        <strain evidence="4">D-401</strain>
    </source>
</reference>
<evidence type="ECO:0000313" key="3">
    <source>
        <dbReference type="EMBL" id="AUI70358.1"/>
    </source>
</evidence>
<name>A0A2N9YIK4_9GAMM</name>
<proteinExistence type="predicted"/>
<organism evidence="3 4">
    <name type="scientific">Beggiatoa leptomitoformis</name>
    <dbReference type="NCBI Taxonomy" id="288004"/>
    <lineage>
        <taxon>Bacteria</taxon>
        <taxon>Pseudomonadati</taxon>
        <taxon>Pseudomonadota</taxon>
        <taxon>Gammaproteobacteria</taxon>
        <taxon>Thiotrichales</taxon>
        <taxon>Thiotrichaceae</taxon>
        <taxon>Beggiatoa</taxon>
    </lineage>
</organism>
<dbReference type="AlphaFoldDB" id="A0A2N9YIK4"/>
<evidence type="ECO:0000259" key="2">
    <source>
        <dbReference type="Pfam" id="PF12849"/>
    </source>
</evidence>